<reference evidence="4" key="1">
    <citation type="submission" date="2021-01" db="EMBL/GenBank/DDBJ databases">
        <authorList>
            <person name="Corre E."/>
            <person name="Pelletier E."/>
            <person name="Niang G."/>
            <person name="Scheremetjew M."/>
            <person name="Finn R."/>
            <person name="Kale V."/>
            <person name="Holt S."/>
            <person name="Cochrane G."/>
            <person name="Meng A."/>
            <person name="Brown T."/>
            <person name="Cohen L."/>
        </authorList>
    </citation>
    <scope>NUCLEOTIDE SEQUENCE</scope>
    <source>
        <strain evidence="4">GSBS06</strain>
    </source>
</reference>
<organism evidence="4">
    <name type="scientific">Aplanochytrium stocchinoi</name>
    <dbReference type="NCBI Taxonomy" id="215587"/>
    <lineage>
        <taxon>Eukaryota</taxon>
        <taxon>Sar</taxon>
        <taxon>Stramenopiles</taxon>
        <taxon>Bigyra</taxon>
        <taxon>Labyrinthulomycetes</taxon>
        <taxon>Thraustochytrida</taxon>
        <taxon>Thraustochytriidae</taxon>
        <taxon>Aplanochytrium</taxon>
    </lineage>
</organism>
<protein>
    <recommendedName>
        <fullName evidence="1">2-oxoacid dehydrogenase acyltransferase catalytic domain-containing protein</fullName>
    </recommendedName>
</protein>
<evidence type="ECO:0000313" key="4">
    <source>
        <dbReference type="EMBL" id="CAE0438098.1"/>
    </source>
</evidence>
<dbReference type="Pfam" id="PF00198">
    <property type="entry name" value="2-oxoacid_dh"/>
    <property type="match status" value="2"/>
</dbReference>
<dbReference type="SUPFAM" id="SSF52777">
    <property type="entry name" value="CoA-dependent acyltransferases"/>
    <property type="match status" value="1"/>
</dbReference>
<name>A0A6S8C7Y7_9STRA</name>
<evidence type="ECO:0000313" key="2">
    <source>
        <dbReference type="EMBL" id="CAE0438096.1"/>
    </source>
</evidence>
<feature type="domain" description="2-oxoacid dehydrogenase acyltransferase catalytic" evidence="1">
    <location>
        <begin position="44"/>
        <end position="133"/>
    </location>
</feature>
<evidence type="ECO:0000313" key="3">
    <source>
        <dbReference type="EMBL" id="CAE0438097.1"/>
    </source>
</evidence>
<dbReference type="GO" id="GO:0045254">
    <property type="term" value="C:pyruvate dehydrogenase complex"/>
    <property type="evidence" value="ECO:0007669"/>
    <property type="project" value="InterPro"/>
</dbReference>
<dbReference type="PANTHER" id="PTHR23151">
    <property type="entry name" value="DIHYDROLIPOAMIDE ACETYL/SUCCINYL-TRANSFERASE-RELATED"/>
    <property type="match status" value="1"/>
</dbReference>
<gene>
    <name evidence="2" type="ORF">ASTO00021_LOCUS8348</name>
    <name evidence="3" type="ORF">ASTO00021_LOCUS8349</name>
    <name evidence="4" type="ORF">ASTO00021_LOCUS8350</name>
</gene>
<proteinExistence type="predicted"/>
<dbReference type="EMBL" id="HBIN01011137">
    <property type="protein sequence ID" value="CAE0438098.1"/>
    <property type="molecule type" value="Transcribed_RNA"/>
</dbReference>
<evidence type="ECO:0000259" key="1">
    <source>
        <dbReference type="Pfam" id="PF00198"/>
    </source>
</evidence>
<accession>A0A6S8C7Y7</accession>
<dbReference type="AlphaFoldDB" id="A0A6S8C7Y7"/>
<dbReference type="PANTHER" id="PTHR23151:SF90">
    <property type="entry name" value="DIHYDROLIPOYLLYSINE-RESIDUE ACETYLTRANSFERASE COMPONENT OF PYRUVATE DEHYDROGENASE COMPLEX, MITOCHONDRIAL-RELATED"/>
    <property type="match status" value="1"/>
</dbReference>
<dbReference type="GO" id="GO:0016746">
    <property type="term" value="F:acyltransferase activity"/>
    <property type="evidence" value="ECO:0007669"/>
    <property type="project" value="InterPro"/>
</dbReference>
<dbReference type="InterPro" id="IPR001078">
    <property type="entry name" value="2-oxoacid_DH_actylTfrase"/>
</dbReference>
<dbReference type="EMBL" id="HBIN01011136">
    <property type="protein sequence ID" value="CAE0438097.1"/>
    <property type="molecule type" value="Transcribed_RNA"/>
</dbReference>
<sequence length="277" mass="31527">MSGQRGYTVQKWQASRGVVTDAGYFASRRHLIHGLIELDVTDIRLYIRSQKSKNVSLSFTGFVIKCLADTISKHPMAHAYTNFWGNKIIIPNSVDVVTMIETEKDSVALPHIVRNANSKSFEEISREIDTVKHEPKRSEQENFFRKIGPYFPTFFRRMYFRYLLWNPLRMTKQMGTTVVSSVGMFGNGPGWAVGFLPFHTMGIFVGGITKRPILVDKGSESGKVFEDREHVCLTLMFDHDIMDGAPAARFTNDFKEVFQRSGSKFIASMKTTQSESE</sequence>
<feature type="domain" description="2-oxoacid dehydrogenase acyltransferase catalytic" evidence="1">
    <location>
        <begin position="175"/>
        <end position="259"/>
    </location>
</feature>
<dbReference type="InterPro" id="IPR045257">
    <property type="entry name" value="E2/Pdx1"/>
</dbReference>
<dbReference type="InterPro" id="IPR023213">
    <property type="entry name" value="CAT-like_dom_sf"/>
</dbReference>
<dbReference type="GO" id="GO:0006086">
    <property type="term" value="P:pyruvate decarboxylation to acetyl-CoA"/>
    <property type="evidence" value="ECO:0007669"/>
    <property type="project" value="InterPro"/>
</dbReference>
<dbReference type="EMBL" id="HBIN01011135">
    <property type="protein sequence ID" value="CAE0438096.1"/>
    <property type="molecule type" value="Transcribed_RNA"/>
</dbReference>
<dbReference type="Gene3D" id="3.30.559.10">
    <property type="entry name" value="Chloramphenicol acetyltransferase-like domain"/>
    <property type="match status" value="1"/>
</dbReference>